<accession>A0A1V4KSM5</accession>
<dbReference type="EMBL" id="LSYS01001700">
    <property type="protein sequence ID" value="OPJ87419.1"/>
    <property type="molecule type" value="Genomic_DNA"/>
</dbReference>
<sequence>MEPLTPWLQQGRCIGEDEAGQGGGNIPEKVIKTAELQKLRTIFPRLQLSDASLKGLFVLKSLCSTSVISKGF</sequence>
<proteinExistence type="predicted"/>
<gene>
    <name evidence="1" type="ORF">AV530_000901</name>
</gene>
<comment type="caution">
    <text evidence="1">The sequence shown here is derived from an EMBL/GenBank/DDBJ whole genome shotgun (WGS) entry which is preliminary data.</text>
</comment>
<keyword evidence="2" id="KW-1185">Reference proteome</keyword>
<evidence type="ECO:0000313" key="2">
    <source>
        <dbReference type="Proteomes" id="UP000190648"/>
    </source>
</evidence>
<name>A0A1V4KSM5_PATFA</name>
<evidence type="ECO:0000313" key="1">
    <source>
        <dbReference type="EMBL" id="OPJ87419.1"/>
    </source>
</evidence>
<dbReference type="Proteomes" id="UP000190648">
    <property type="component" value="Unassembled WGS sequence"/>
</dbReference>
<organism evidence="1 2">
    <name type="scientific">Patagioenas fasciata monilis</name>
    <dbReference type="NCBI Taxonomy" id="372326"/>
    <lineage>
        <taxon>Eukaryota</taxon>
        <taxon>Metazoa</taxon>
        <taxon>Chordata</taxon>
        <taxon>Craniata</taxon>
        <taxon>Vertebrata</taxon>
        <taxon>Euteleostomi</taxon>
        <taxon>Archelosauria</taxon>
        <taxon>Archosauria</taxon>
        <taxon>Dinosauria</taxon>
        <taxon>Saurischia</taxon>
        <taxon>Theropoda</taxon>
        <taxon>Coelurosauria</taxon>
        <taxon>Aves</taxon>
        <taxon>Neognathae</taxon>
        <taxon>Neoaves</taxon>
        <taxon>Columbimorphae</taxon>
        <taxon>Columbiformes</taxon>
        <taxon>Columbidae</taxon>
        <taxon>Patagioenas</taxon>
    </lineage>
</organism>
<reference evidence="1 2" key="1">
    <citation type="submission" date="2016-02" db="EMBL/GenBank/DDBJ databases">
        <title>Band-tailed pigeon sequencing and assembly.</title>
        <authorList>
            <person name="Soares A.E."/>
            <person name="Novak B.J."/>
            <person name="Rice E.S."/>
            <person name="O'Connell B."/>
            <person name="Chang D."/>
            <person name="Weber S."/>
            <person name="Shapiro B."/>
        </authorList>
    </citation>
    <scope>NUCLEOTIDE SEQUENCE [LARGE SCALE GENOMIC DNA]</scope>
    <source>
        <strain evidence="1">BTP2013</strain>
        <tissue evidence="1">Blood</tissue>
    </source>
</reference>
<protein>
    <submittedName>
        <fullName evidence="1">Uncharacterized protein</fullName>
    </submittedName>
</protein>
<dbReference type="AlphaFoldDB" id="A0A1V4KSM5"/>